<proteinExistence type="predicted"/>
<dbReference type="Pfam" id="PF07676">
    <property type="entry name" value="PD40"/>
    <property type="match status" value="4"/>
</dbReference>
<dbReference type="PANTHER" id="PTHR32161:SF8">
    <property type="entry name" value="DPP6 N-TERMINAL DOMAIN-LIKE PROTEIN"/>
    <property type="match status" value="1"/>
</dbReference>
<keyword evidence="4" id="KW-1185">Reference proteome</keyword>
<dbReference type="AlphaFoldDB" id="A0A443PPS1"/>
<dbReference type="Proteomes" id="UP000283530">
    <property type="component" value="Unassembled WGS sequence"/>
</dbReference>
<dbReference type="OrthoDB" id="43744at2759"/>
<feature type="chain" id="PRO_5019486175" evidence="2">
    <location>
        <begin position="23"/>
        <end position="848"/>
    </location>
</feature>
<dbReference type="SUPFAM" id="SSF82171">
    <property type="entry name" value="DPP6 N-terminal domain-like"/>
    <property type="match status" value="2"/>
</dbReference>
<dbReference type="STRING" id="337451.A0A443PPS1"/>
<dbReference type="Gene3D" id="2.120.10.30">
    <property type="entry name" value="TolB, C-terminal domain"/>
    <property type="match status" value="3"/>
</dbReference>
<organism evidence="3 4">
    <name type="scientific">Cinnamomum micranthum f. kanehirae</name>
    <dbReference type="NCBI Taxonomy" id="337451"/>
    <lineage>
        <taxon>Eukaryota</taxon>
        <taxon>Viridiplantae</taxon>
        <taxon>Streptophyta</taxon>
        <taxon>Embryophyta</taxon>
        <taxon>Tracheophyta</taxon>
        <taxon>Spermatophyta</taxon>
        <taxon>Magnoliopsida</taxon>
        <taxon>Magnoliidae</taxon>
        <taxon>Laurales</taxon>
        <taxon>Lauraceae</taxon>
        <taxon>Cinnamomum</taxon>
    </lineage>
</organism>
<evidence type="ECO:0000256" key="1">
    <source>
        <dbReference type="SAM" id="MobiDB-lite"/>
    </source>
</evidence>
<dbReference type="InterPro" id="IPR011659">
    <property type="entry name" value="WD40"/>
</dbReference>
<dbReference type="PANTHER" id="PTHR32161">
    <property type="entry name" value="DPP6 N-TERMINAL DOMAIN-LIKE PROTEIN"/>
    <property type="match status" value="1"/>
</dbReference>
<evidence type="ECO:0000256" key="2">
    <source>
        <dbReference type="SAM" id="SignalP"/>
    </source>
</evidence>
<protein>
    <submittedName>
        <fullName evidence="3">WD40-like protein Beta Propeller</fullName>
    </submittedName>
</protein>
<sequence length="848" mass="94100">MKHPEALYLFLLLSSFFACCSSSSSIVFTTLGRSRYAFDIFTLPISIFDASSSPLSFSKPKPSNEVKITDGKSVNYNGFFPQNPSSLLSLLSPSPPPHPDPQPQQALVYVSERNASFNIYLDLYYHPPSPPQPEYRRRSILQKPKIQIALLRPEENKHSLSMKDKPLISGDHLIYVSTHEKSELPRKSWTAVYSTHLRTGETHRLTPPGVADYSPAVSPSGEWTAVVSYGERGWRGEIEDLKANIYVFRTRDGSERTKVVDHGGWPSWADESTIYFHRQSDDGWWSVYRAILQTPFRVDSVVIERVTPPGFHAFTPAAAGNGDGNFIAIATRRPTSEFRHIELLDLTHNLFVEITKPISPNAHHYNPFISPDSTQIGYHRCRGSSSGAPLLLENLRSPLPGTSLFRVDGSFPSFSPKGDRIAFVGFPGLYIINSDGTGKREVFSGTTFSTSWDWKRKGVIYTSHGPTFATERTKVDIISIHLEEAAAAENQSLSSYYYKKLTTNGENNAFPSPSPDGKWVAFRSGRSGYKNLYIMDAVEGEKAGIRRLTEGPWTDTMCSWSPDGDWIAFASDRDDPGSGSFELYLVHPDGSGLKKMVHSGEGGRTNHPWFSPDSKRIVFTSDYAGVSAEPIANPHHYQPYGDIFVANVDGSGITRLTHNSYEDGTPTWGPMFMKPVDVVEGPPGGSRCEFDDCHWLALGPVGGVSYGVSSVNRTISPSPSKSLQNSNPIPTVHQGGHDSVPPIHLHLTVHRIMPVHLLYLLLLAFLLCTSPYQQDSSAAYEQSPFPSASSSSPDEELAVDLLLELKSRAACSATTLHLYCSAHILHLLIDQRLRRIRIFTVRFKPFEA</sequence>
<evidence type="ECO:0000313" key="3">
    <source>
        <dbReference type="EMBL" id="RWR92758.1"/>
    </source>
</evidence>
<dbReference type="InterPro" id="IPR011042">
    <property type="entry name" value="6-blade_b-propeller_TolB-like"/>
</dbReference>
<gene>
    <name evidence="3" type="ORF">CKAN_02198100</name>
</gene>
<name>A0A443PPS1_9MAGN</name>
<feature type="compositionally biased region" description="Polar residues" evidence="1">
    <location>
        <begin position="716"/>
        <end position="729"/>
    </location>
</feature>
<feature type="region of interest" description="Disordered" evidence="1">
    <location>
        <begin position="716"/>
        <end position="735"/>
    </location>
</feature>
<dbReference type="EMBL" id="QPKB01000009">
    <property type="protein sequence ID" value="RWR92758.1"/>
    <property type="molecule type" value="Genomic_DNA"/>
</dbReference>
<feature type="signal peptide" evidence="2">
    <location>
        <begin position="1"/>
        <end position="22"/>
    </location>
</feature>
<comment type="caution">
    <text evidence="3">The sequence shown here is derived from an EMBL/GenBank/DDBJ whole genome shotgun (WGS) entry which is preliminary data.</text>
</comment>
<accession>A0A443PPS1</accession>
<reference evidence="3 4" key="1">
    <citation type="journal article" date="2019" name="Nat. Plants">
        <title>Stout camphor tree genome fills gaps in understanding of flowering plant genome evolution.</title>
        <authorList>
            <person name="Chaw S.M."/>
            <person name="Liu Y.C."/>
            <person name="Wu Y.W."/>
            <person name="Wang H.Y."/>
            <person name="Lin C.I."/>
            <person name="Wu C.S."/>
            <person name="Ke H.M."/>
            <person name="Chang L.Y."/>
            <person name="Hsu C.Y."/>
            <person name="Yang H.T."/>
            <person name="Sudianto E."/>
            <person name="Hsu M.H."/>
            <person name="Wu K.P."/>
            <person name="Wang L.N."/>
            <person name="Leebens-Mack J.H."/>
            <person name="Tsai I.J."/>
        </authorList>
    </citation>
    <scope>NUCLEOTIDE SEQUENCE [LARGE SCALE GENOMIC DNA]</scope>
    <source>
        <strain evidence="4">cv. Chaw 1501</strain>
        <tissue evidence="3">Young leaves</tissue>
    </source>
</reference>
<dbReference type="PROSITE" id="PS51257">
    <property type="entry name" value="PROKAR_LIPOPROTEIN"/>
    <property type="match status" value="1"/>
</dbReference>
<keyword evidence="2" id="KW-0732">Signal</keyword>
<evidence type="ECO:0000313" key="4">
    <source>
        <dbReference type="Proteomes" id="UP000283530"/>
    </source>
</evidence>